<comment type="caution">
    <text evidence="1">The sequence shown here is derived from an EMBL/GenBank/DDBJ whole genome shotgun (WGS) entry which is preliminary data.</text>
</comment>
<proteinExistence type="predicted"/>
<protein>
    <submittedName>
        <fullName evidence="1">Uncharacterized protein</fullName>
    </submittedName>
</protein>
<dbReference type="AlphaFoldDB" id="A0A9J5YY26"/>
<accession>A0A9J5YY26</accession>
<keyword evidence="2" id="KW-1185">Reference proteome</keyword>
<evidence type="ECO:0000313" key="2">
    <source>
        <dbReference type="Proteomes" id="UP000824120"/>
    </source>
</evidence>
<gene>
    <name evidence="1" type="ORF">H5410_026196</name>
</gene>
<evidence type="ECO:0000313" key="1">
    <source>
        <dbReference type="EMBL" id="KAG5604704.1"/>
    </source>
</evidence>
<sequence length="65" mass="7625">MAPTGPEIFGDTGFQKFLPKLFMDVQYNLVNDVKWSRGPIRRIFKFKRAQIRKTMILSILMSYSP</sequence>
<dbReference type="Proteomes" id="UP000824120">
    <property type="component" value="Chromosome 5"/>
</dbReference>
<name>A0A9J5YY26_SOLCO</name>
<reference evidence="1 2" key="1">
    <citation type="submission" date="2020-09" db="EMBL/GenBank/DDBJ databases">
        <title>De no assembly of potato wild relative species, Solanum commersonii.</title>
        <authorList>
            <person name="Cho K."/>
        </authorList>
    </citation>
    <scope>NUCLEOTIDE SEQUENCE [LARGE SCALE GENOMIC DNA]</scope>
    <source>
        <strain evidence="1">LZ3.2</strain>
        <tissue evidence="1">Leaf</tissue>
    </source>
</reference>
<dbReference type="EMBL" id="JACXVP010000005">
    <property type="protein sequence ID" value="KAG5604704.1"/>
    <property type="molecule type" value="Genomic_DNA"/>
</dbReference>
<organism evidence="1 2">
    <name type="scientific">Solanum commersonii</name>
    <name type="common">Commerson's wild potato</name>
    <name type="synonym">Commerson's nightshade</name>
    <dbReference type="NCBI Taxonomy" id="4109"/>
    <lineage>
        <taxon>Eukaryota</taxon>
        <taxon>Viridiplantae</taxon>
        <taxon>Streptophyta</taxon>
        <taxon>Embryophyta</taxon>
        <taxon>Tracheophyta</taxon>
        <taxon>Spermatophyta</taxon>
        <taxon>Magnoliopsida</taxon>
        <taxon>eudicotyledons</taxon>
        <taxon>Gunneridae</taxon>
        <taxon>Pentapetalae</taxon>
        <taxon>asterids</taxon>
        <taxon>lamiids</taxon>
        <taxon>Solanales</taxon>
        <taxon>Solanaceae</taxon>
        <taxon>Solanoideae</taxon>
        <taxon>Solaneae</taxon>
        <taxon>Solanum</taxon>
    </lineage>
</organism>